<feature type="region of interest" description="Disordered" evidence="1">
    <location>
        <begin position="1"/>
        <end position="36"/>
    </location>
</feature>
<proteinExistence type="predicted"/>
<reference evidence="3" key="1">
    <citation type="submission" date="2007-09" db="EMBL/GenBank/DDBJ databases">
        <title>Complete genome sequence of Rickettsia canadensis.</title>
        <authorList>
            <person name="Madan A."/>
            <person name="Fahey J."/>
            <person name="Helton E."/>
            <person name="Ketteman M."/>
            <person name="Madan A."/>
            <person name="Rodrigues S."/>
            <person name="Sanchez A."/>
            <person name="Whiting M."/>
            <person name="Dasch G."/>
            <person name="Eremeeva M."/>
        </authorList>
    </citation>
    <scope>NUCLEOTIDE SEQUENCE [LARGE SCALE GENOMIC DNA]</scope>
    <source>
        <strain evidence="3">McKiel</strain>
    </source>
</reference>
<dbReference type="Proteomes" id="UP000007056">
    <property type="component" value="Chromosome"/>
</dbReference>
<dbReference type="AlphaFoldDB" id="A8EYC1"/>
<accession>A8EYC1</accession>
<evidence type="ECO:0000256" key="1">
    <source>
        <dbReference type="SAM" id="MobiDB-lite"/>
    </source>
</evidence>
<dbReference type="Pfam" id="PF08713">
    <property type="entry name" value="DNA_alkylation"/>
    <property type="match status" value="1"/>
</dbReference>
<feature type="compositionally biased region" description="Polar residues" evidence="1">
    <location>
        <begin position="23"/>
        <end position="36"/>
    </location>
</feature>
<dbReference type="EMBL" id="CP000409">
    <property type="protein sequence ID" value="ABV73354.1"/>
    <property type="molecule type" value="Genomic_DNA"/>
</dbReference>
<gene>
    <name evidence="2" type="ordered locus">A1E_02045</name>
</gene>
<name>A8EYC1_RICCK</name>
<evidence type="ECO:0000313" key="2">
    <source>
        <dbReference type="EMBL" id="ABV73354.1"/>
    </source>
</evidence>
<sequence>MHQAVGWMLREAGKKDKKHINRSFRSLYSTNAKNHS</sequence>
<evidence type="ECO:0000313" key="3">
    <source>
        <dbReference type="Proteomes" id="UP000007056"/>
    </source>
</evidence>
<protein>
    <submittedName>
        <fullName evidence="2">Uncharacterized protein</fullName>
    </submittedName>
</protein>
<dbReference type="HOGENOM" id="CLU_3358169_0_0_5"/>
<dbReference type="InterPro" id="IPR014825">
    <property type="entry name" value="DNA_alkylation"/>
</dbReference>
<organism evidence="2 3">
    <name type="scientific">Rickettsia canadensis (strain McKiel)</name>
    <dbReference type="NCBI Taxonomy" id="293613"/>
    <lineage>
        <taxon>Bacteria</taxon>
        <taxon>Pseudomonadati</taxon>
        <taxon>Pseudomonadota</taxon>
        <taxon>Alphaproteobacteria</taxon>
        <taxon>Rickettsiales</taxon>
        <taxon>Rickettsiaceae</taxon>
        <taxon>Rickettsieae</taxon>
        <taxon>Rickettsia</taxon>
        <taxon>belli group</taxon>
    </lineage>
</organism>
<dbReference type="KEGG" id="rcm:A1E_02045"/>